<evidence type="ECO:0000313" key="17">
    <source>
        <dbReference type="EMBL" id="RXW23004.1"/>
    </source>
</evidence>
<feature type="region of interest" description="Disordered" evidence="14">
    <location>
        <begin position="209"/>
        <end position="233"/>
    </location>
</feature>
<feature type="binding site" evidence="12">
    <location>
        <begin position="636"/>
        <end position="644"/>
    </location>
    <ligand>
        <name>ATP</name>
        <dbReference type="ChEBI" id="CHEBI:30616"/>
    </ligand>
</feature>
<evidence type="ECO:0000256" key="11">
    <source>
        <dbReference type="PIRSR" id="PIRSR000660-1"/>
    </source>
</evidence>
<dbReference type="STRING" id="2316362.A0A4Q2DV32"/>
<dbReference type="EMBL" id="SDEE01000054">
    <property type="protein sequence ID" value="RXW23004.1"/>
    <property type="molecule type" value="Genomic_DNA"/>
</dbReference>
<dbReference type="SMART" id="SM00591">
    <property type="entry name" value="RWD"/>
    <property type="match status" value="1"/>
</dbReference>
<evidence type="ECO:0000256" key="8">
    <source>
        <dbReference type="ARBA" id="ARBA00037982"/>
    </source>
</evidence>
<dbReference type="Pfam" id="PF05773">
    <property type="entry name" value="RWD"/>
    <property type="match status" value="1"/>
</dbReference>
<evidence type="ECO:0000256" key="1">
    <source>
        <dbReference type="ARBA" id="ARBA00012513"/>
    </source>
</evidence>
<dbReference type="PANTHER" id="PTHR11042">
    <property type="entry name" value="EUKARYOTIC TRANSLATION INITIATION FACTOR 2-ALPHA KINASE EIF2-ALPHA KINASE -RELATED"/>
    <property type="match status" value="1"/>
</dbReference>
<evidence type="ECO:0000256" key="3">
    <source>
        <dbReference type="ARBA" id="ARBA00022679"/>
    </source>
</evidence>
<protein>
    <recommendedName>
        <fullName evidence="1">non-specific serine/threonine protein kinase</fullName>
        <ecNumber evidence="1">2.7.11.1</ecNumber>
    </recommendedName>
</protein>
<evidence type="ECO:0000256" key="14">
    <source>
        <dbReference type="SAM" id="MobiDB-lite"/>
    </source>
</evidence>
<feature type="active site" description="Proton acceptor" evidence="11">
    <location>
        <position position="864"/>
    </location>
</feature>
<gene>
    <name evidence="17" type="ORF">EST38_g2852</name>
</gene>
<dbReference type="Pfam" id="PF13393">
    <property type="entry name" value="tRNA-synt_His"/>
    <property type="match status" value="1"/>
</dbReference>
<dbReference type="SUPFAM" id="SSF56112">
    <property type="entry name" value="Protein kinase-like (PK-like)"/>
    <property type="match status" value="2"/>
</dbReference>
<dbReference type="PANTHER" id="PTHR11042:SF136">
    <property type="entry name" value="EIF-2-ALPHA KINASE GCN2"/>
    <property type="match status" value="1"/>
</dbReference>
<evidence type="ECO:0000256" key="6">
    <source>
        <dbReference type="ARBA" id="ARBA00022840"/>
    </source>
</evidence>
<dbReference type="InterPro" id="IPR036621">
    <property type="entry name" value="Anticodon-bd_dom_sf"/>
</dbReference>
<dbReference type="Gene3D" id="3.30.930.10">
    <property type="entry name" value="Bira Bifunctional Protein, Domain 2"/>
    <property type="match status" value="1"/>
</dbReference>
<dbReference type="GO" id="GO:0004694">
    <property type="term" value="F:eukaryotic translation initiation factor 2alpha kinase activity"/>
    <property type="evidence" value="ECO:0007669"/>
    <property type="project" value="InterPro"/>
</dbReference>
<evidence type="ECO:0000256" key="13">
    <source>
        <dbReference type="PROSITE-ProRule" id="PRU10141"/>
    </source>
</evidence>
<keyword evidence="2" id="KW-0723">Serine/threonine-protein kinase</keyword>
<dbReference type="EC" id="2.7.11.1" evidence="1"/>
<dbReference type="PROSITE" id="PS50908">
    <property type="entry name" value="RWD"/>
    <property type="match status" value="1"/>
</dbReference>
<dbReference type="Proteomes" id="UP000290288">
    <property type="component" value="Unassembled WGS sequence"/>
</dbReference>
<dbReference type="InterPro" id="IPR024435">
    <property type="entry name" value="HisRS-related_dom"/>
</dbReference>
<evidence type="ECO:0000256" key="10">
    <source>
        <dbReference type="ARBA" id="ARBA00048679"/>
    </source>
</evidence>
<evidence type="ECO:0000313" key="18">
    <source>
        <dbReference type="Proteomes" id="UP000290288"/>
    </source>
</evidence>
<dbReference type="Gene3D" id="3.30.200.20">
    <property type="entry name" value="Phosphorylase Kinase, domain 1"/>
    <property type="match status" value="1"/>
</dbReference>
<evidence type="ECO:0000256" key="2">
    <source>
        <dbReference type="ARBA" id="ARBA00022527"/>
    </source>
</evidence>
<dbReference type="GO" id="GO:0006751">
    <property type="term" value="P:glutathione catabolic process"/>
    <property type="evidence" value="ECO:0007669"/>
    <property type="project" value="InterPro"/>
</dbReference>
<feature type="domain" description="Protein kinase" evidence="15">
    <location>
        <begin position="630"/>
        <end position="1012"/>
    </location>
</feature>
<dbReference type="GO" id="GO:1990625">
    <property type="term" value="P:negative regulation of cytoplasmic translational initiation in response to stress"/>
    <property type="evidence" value="ECO:0007669"/>
    <property type="project" value="TreeGrafter"/>
</dbReference>
<keyword evidence="5" id="KW-0418">Kinase</keyword>
<dbReference type="CDD" id="cd23823">
    <property type="entry name" value="RWD_GCN2"/>
    <property type="match status" value="1"/>
</dbReference>
<keyword evidence="3" id="KW-0808">Transferase</keyword>
<dbReference type="InterPro" id="IPR000719">
    <property type="entry name" value="Prot_kinase_dom"/>
</dbReference>
<dbReference type="GO" id="GO:0005829">
    <property type="term" value="C:cytosol"/>
    <property type="evidence" value="ECO:0007669"/>
    <property type="project" value="TreeGrafter"/>
</dbReference>
<dbReference type="OrthoDB" id="341578at2759"/>
<dbReference type="InterPro" id="IPR006575">
    <property type="entry name" value="RWD_dom"/>
</dbReference>
<dbReference type="Gene3D" id="3.40.50.800">
    <property type="entry name" value="Anticodon-binding domain"/>
    <property type="match status" value="1"/>
</dbReference>
<dbReference type="GO" id="GO:0061928">
    <property type="term" value="F:glutathione specific gamma-glutamylcyclotransferase activity"/>
    <property type="evidence" value="ECO:0007669"/>
    <property type="project" value="InterPro"/>
</dbReference>
<feature type="compositionally biased region" description="Low complexity" evidence="14">
    <location>
        <begin position="702"/>
        <end position="726"/>
    </location>
</feature>
<feature type="domain" description="Protein kinase" evidence="15">
    <location>
        <begin position="278"/>
        <end position="576"/>
    </location>
</feature>
<evidence type="ECO:0000256" key="5">
    <source>
        <dbReference type="ARBA" id="ARBA00022777"/>
    </source>
</evidence>
<dbReference type="InterPro" id="IPR008271">
    <property type="entry name" value="Ser/Thr_kinase_AS"/>
</dbReference>
<comment type="similarity">
    <text evidence="8">Belongs to the protein kinase superfamily. Ser/Thr protein kinase family. GCN2 subfamily.</text>
</comment>
<evidence type="ECO:0000256" key="12">
    <source>
        <dbReference type="PIRSR" id="PIRSR000660-2"/>
    </source>
</evidence>
<dbReference type="InterPro" id="IPR016135">
    <property type="entry name" value="UBQ-conjugating_enzyme/RWD"/>
</dbReference>
<dbReference type="SUPFAM" id="SSF55681">
    <property type="entry name" value="Class II aaRS and biotin synthetases"/>
    <property type="match status" value="1"/>
</dbReference>
<keyword evidence="4 12" id="KW-0547">Nucleotide-binding</keyword>
<dbReference type="InterPro" id="IPR041715">
    <property type="entry name" value="HisRS-like_core"/>
</dbReference>
<organism evidence="17 18">
    <name type="scientific">Candolleomyces aberdarensis</name>
    <dbReference type="NCBI Taxonomy" id="2316362"/>
    <lineage>
        <taxon>Eukaryota</taxon>
        <taxon>Fungi</taxon>
        <taxon>Dikarya</taxon>
        <taxon>Basidiomycota</taxon>
        <taxon>Agaricomycotina</taxon>
        <taxon>Agaricomycetes</taxon>
        <taxon>Agaricomycetidae</taxon>
        <taxon>Agaricales</taxon>
        <taxon>Agaricineae</taxon>
        <taxon>Psathyrellaceae</taxon>
        <taxon>Candolleomyces</taxon>
    </lineage>
</organism>
<keyword evidence="18" id="KW-1185">Reference proteome</keyword>
<dbReference type="InterPro" id="IPR016255">
    <property type="entry name" value="Gcn2"/>
</dbReference>
<reference evidence="17 18" key="1">
    <citation type="submission" date="2019-01" db="EMBL/GenBank/DDBJ databases">
        <title>Draft genome sequence of Psathyrella aberdarensis IHI B618.</title>
        <authorList>
            <person name="Buettner E."/>
            <person name="Kellner H."/>
        </authorList>
    </citation>
    <scope>NUCLEOTIDE SEQUENCE [LARGE SCALE GENOMIC DNA]</scope>
    <source>
        <strain evidence="17 18">IHI B618</strain>
    </source>
</reference>
<dbReference type="SMART" id="SM00220">
    <property type="entry name" value="S_TKc"/>
    <property type="match status" value="1"/>
</dbReference>
<dbReference type="SUPFAM" id="SSF54495">
    <property type="entry name" value="UBC-like"/>
    <property type="match status" value="1"/>
</dbReference>
<dbReference type="GO" id="GO:0005634">
    <property type="term" value="C:nucleus"/>
    <property type="evidence" value="ECO:0007669"/>
    <property type="project" value="TreeGrafter"/>
</dbReference>
<feature type="compositionally biased region" description="Low complexity" evidence="14">
    <location>
        <begin position="769"/>
        <end position="780"/>
    </location>
</feature>
<evidence type="ECO:0000259" key="15">
    <source>
        <dbReference type="PROSITE" id="PS50011"/>
    </source>
</evidence>
<dbReference type="PROSITE" id="PS50011">
    <property type="entry name" value="PROTEIN_KINASE_DOM"/>
    <property type="match status" value="2"/>
</dbReference>
<dbReference type="Gene3D" id="1.10.510.10">
    <property type="entry name" value="Transferase(Phosphotransferase) domain 1"/>
    <property type="match status" value="2"/>
</dbReference>
<feature type="region of interest" description="Disordered" evidence="14">
    <location>
        <begin position="757"/>
        <end position="789"/>
    </location>
</feature>
<feature type="region of interest" description="Disordered" evidence="14">
    <location>
        <begin position="701"/>
        <end position="731"/>
    </location>
</feature>
<name>A0A4Q2DV32_9AGAR</name>
<dbReference type="InterPro" id="IPR050339">
    <property type="entry name" value="CC_SR_Kinase"/>
</dbReference>
<feature type="region of interest" description="Disordered" evidence="14">
    <location>
        <begin position="1545"/>
        <end position="1568"/>
    </location>
</feature>
<dbReference type="GO" id="GO:0005524">
    <property type="term" value="F:ATP binding"/>
    <property type="evidence" value="ECO:0007669"/>
    <property type="project" value="UniProtKB-UniRule"/>
</dbReference>
<dbReference type="InterPro" id="IPR045864">
    <property type="entry name" value="aa-tRNA-synth_II/BPL/LPL"/>
</dbReference>
<dbReference type="Gene3D" id="3.10.110.10">
    <property type="entry name" value="Ubiquitin Conjugating Enzyme"/>
    <property type="match status" value="1"/>
</dbReference>
<evidence type="ECO:0000259" key="16">
    <source>
        <dbReference type="PROSITE" id="PS50908"/>
    </source>
</evidence>
<dbReference type="Pfam" id="PF12745">
    <property type="entry name" value="HGTP_anticodon2"/>
    <property type="match status" value="1"/>
</dbReference>
<dbReference type="InterPro" id="IPR011009">
    <property type="entry name" value="Kinase-like_dom_sf"/>
</dbReference>
<dbReference type="PROSITE" id="PS00107">
    <property type="entry name" value="PROTEIN_KINASE_ATP"/>
    <property type="match status" value="1"/>
</dbReference>
<accession>A0A4Q2DV32</accession>
<comment type="caution">
    <text evidence="17">The sequence shown here is derived from an EMBL/GenBank/DDBJ whole genome shotgun (WGS) entry which is preliminary data.</text>
</comment>
<dbReference type="CDD" id="cd14046">
    <property type="entry name" value="STKc_EIF2AK4_GCN2_rpt2"/>
    <property type="match status" value="1"/>
</dbReference>
<comment type="catalytic activity">
    <reaction evidence="9">
        <text>L-threonyl-[protein] + ATP = O-phospho-L-threonyl-[protein] + ADP + H(+)</text>
        <dbReference type="Rhea" id="RHEA:46608"/>
        <dbReference type="Rhea" id="RHEA-COMP:11060"/>
        <dbReference type="Rhea" id="RHEA-COMP:11605"/>
        <dbReference type="ChEBI" id="CHEBI:15378"/>
        <dbReference type="ChEBI" id="CHEBI:30013"/>
        <dbReference type="ChEBI" id="CHEBI:30616"/>
        <dbReference type="ChEBI" id="CHEBI:61977"/>
        <dbReference type="ChEBI" id="CHEBI:456216"/>
        <dbReference type="EC" id="2.7.11.1"/>
    </reaction>
</comment>
<evidence type="ECO:0000256" key="7">
    <source>
        <dbReference type="ARBA" id="ARBA00023239"/>
    </source>
</evidence>
<feature type="compositionally biased region" description="Polar residues" evidence="14">
    <location>
        <begin position="1557"/>
        <end position="1568"/>
    </location>
</feature>
<sequence>MTVPATQEFIVFGYGSLIFKDAFPDYDVVWGVAYTIDPAYVAEVRDYLVGSEPLNELSDRIWRSVGPSGPNKEYLYRLADAIREVSPDSQDSYLFALEGAARLHEYIIRVTNPDHPDKIIVDLHVKLPKTYPVLACPTFTLQKPAKGLTNDQVSKLQQVINGEAQKQRGTEMVFTIANMCQDWLVSNVKPPEEVPGSLAIQMSKRALDEEKARKQREAEEAAKEQERREREAQELEAQIEADAILQHLARQQQYKTRKRANSETTEVPFMSDTPLETFNRDIVIEGARFNTVKLFHPRRVNLETIYLAEPVCDDLQHVAPLELHLYTFDSSYYSTSQGRKKLKQTEEEIKDLTHIRHDNLLSVFAVKLNLPHSSDPPQLIILTEQAPHVTLHDVLSDCHYLREDRASQYLSQILMALNALHQRSLIHRGISAKCIGLTTSRDSAAQKIIKVGNAVFHTQLLDLHRSNSFGPNYPPVPDEPPIADGWLSRDVKNGSSLLYTRRRDIHSVGIVLLQMLMGLDVTERYSDVQAAIHASSISPVLARQATTILVDTKKNGISCMSLLSDLAAANVSEDMFRTPMTSRTMPISMSAKSVDPRTPVPSMYYGSPEIEYFATRAIRTRHASRWKDDWEELELLGKGAFGSVVKARNKIDNRIYAVKKVRLKTMQNDNKIMREVNALSRLNHRFIVRYYTTWIETTEAPSTVASDDSSAESSTSNTTSEGSEGAMTSVPQSDERFLPINGGFGLNIDVDSFDDLSDSQSSFPSIHFEGSQSPPGSDSSGEGDDDDSDLFETLFTTAAPARVANDAFTPSLTRTLYIQMEFVERQTLRERVDEGISEDEAWRLFHQIVDALVHMANLGILHRDIKLTNIFIDAKGDCKVGDFGLATSSLAAVDPSDVSLTVVSLDGDMTLEVGTRLYIAPEIQFRGRGRAPRSHSKADMYSLGIVFFEMNYLFSTGSERIAVLENLRKPGIFFPPSWEPHRTRQKEIITWLLQHDPEKRPSAIDLSQSPLLPPRVEDEYFNQALNMMAKPDTPHHQAVLSLLFNQPTKASRGFLYDKDLERPEYLSLTDAVQERLAAIFKLHGAVDMEPPLLMPVVDREDEKNQATFIDRMGNLVSLPSNLLVPFARLAAKGNVTRIKRYHITNVFRPNPVAGHPLIQKAAVFDIITQDLEHGPIASGAEMIAVMNNILNSFPNLNQTYNIHVSHSTIVEVALGRVSADQRSAVVEILTQSKTSLVHKRTLLMRKGLLRSVVDDLELLNEPEDDLEEVIAKLEKISSPILPLLKPALNELKVTLQHAVWAGVDRPITIHPLMLGSHHNHFKDGIIFEVVHKTKPSNVLAAGGRYDNLIARQSPLKPTLPPSLSSLQQSEFAAMGSSSSSTSSSPLCAMGLQVALERILAQLALFQSSYVKNLIKEERSFGYWSPRRCDVYVVSYHRGYLQERMEVVANLWAYGISADLMYESAIGDVENERMESVCEREGILFTVCPRPRMSKGSQAAFKVKSILTGAEHDVSRAELVGWLQDHIAEQKRVDLSTYGAQSSVDPPLMSVHHPGSMKDSSLNPSHSQHASEVQLLLPTDVKKQRRHVKHLLGDRAFETANQVKASIQAGMPTIAIDVPGVIFDVICKSAAWLTEDEVWKGMIGTFPTGQGGYALQVREAFMKRKNEGWAWVIAFGVKEERVGLVPLT</sequence>
<dbReference type="InterPro" id="IPR006840">
    <property type="entry name" value="ChaC"/>
</dbReference>
<feature type="domain" description="RWD" evidence="16">
    <location>
        <begin position="77"/>
        <end position="187"/>
    </location>
</feature>
<dbReference type="PIRSF" id="PIRSF000660">
    <property type="entry name" value="Ser/Thr_PK_GCN2"/>
    <property type="match status" value="1"/>
</dbReference>
<dbReference type="InterPro" id="IPR017441">
    <property type="entry name" value="Protein_kinase_ATP_BS"/>
</dbReference>
<dbReference type="Pfam" id="PF04752">
    <property type="entry name" value="ChaC"/>
    <property type="match status" value="1"/>
</dbReference>
<dbReference type="PROSITE" id="PS00108">
    <property type="entry name" value="PROTEIN_KINASE_ST"/>
    <property type="match status" value="1"/>
</dbReference>
<dbReference type="Pfam" id="PF00069">
    <property type="entry name" value="Pkinase"/>
    <property type="match status" value="3"/>
</dbReference>
<proteinExistence type="inferred from homology"/>
<dbReference type="GO" id="GO:0000077">
    <property type="term" value="P:DNA damage checkpoint signaling"/>
    <property type="evidence" value="ECO:0007669"/>
    <property type="project" value="InterPro"/>
</dbReference>
<evidence type="ECO:0000256" key="9">
    <source>
        <dbReference type="ARBA" id="ARBA00047899"/>
    </source>
</evidence>
<keyword evidence="6 12" id="KW-0067">ATP-binding</keyword>
<keyword evidence="7" id="KW-0456">Lyase</keyword>
<comment type="catalytic activity">
    <reaction evidence="10">
        <text>L-seryl-[protein] + ATP = O-phospho-L-seryl-[protein] + ADP + H(+)</text>
        <dbReference type="Rhea" id="RHEA:17989"/>
        <dbReference type="Rhea" id="RHEA-COMP:9863"/>
        <dbReference type="Rhea" id="RHEA-COMP:11604"/>
        <dbReference type="ChEBI" id="CHEBI:15378"/>
        <dbReference type="ChEBI" id="CHEBI:29999"/>
        <dbReference type="ChEBI" id="CHEBI:30616"/>
        <dbReference type="ChEBI" id="CHEBI:83421"/>
        <dbReference type="ChEBI" id="CHEBI:456216"/>
        <dbReference type="EC" id="2.7.11.1"/>
    </reaction>
</comment>
<evidence type="ECO:0000256" key="4">
    <source>
        <dbReference type="ARBA" id="ARBA00022741"/>
    </source>
</evidence>
<feature type="binding site" evidence="12">
    <location>
        <position position="659"/>
    </location>
    <ligand>
        <name>ATP</name>
        <dbReference type="ChEBI" id="CHEBI:30616"/>
    </ligand>
</feature>
<feature type="binding site" evidence="13">
    <location>
        <position position="660"/>
    </location>
    <ligand>
        <name>ATP</name>
        <dbReference type="ChEBI" id="CHEBI:30616"/>
    </ligand>
</feature>